<keyword evidence="1" id="KW-1133">Transmembrane helix</keyword>
<gene>
    <name evidence="2" type="ORF">CKQ80_27820</name>
</gene>
<dbReference type="InterPro" id="IPR029033">
    <property type="entry name" value="His_PPase_superfam"/>
</dbReference>
<dbReference type="SUPFAM" id="SSF53254">
    <property type="entry name" value="Phosphoglycerate mutase-like"/>
    <property type="match status" value="1"/>
</dbReference>
<organism evidence="2 3">
    <name type="scientific">Pseudomonas moraviensis</name>
    <dbReference type="NCBI Taxonomy" id="321662"/>
    <lineage>
        <taxon>Bacteria</taxon>
        <taxon>Pseudomonadati</taxon>
        <taxon>Pseudomonadota</taxon>
        <taxon>Gammaproteobacteria</taxon>
        <taxon>Pseudomonadales</taxon>
        <taxon>Pseudomonadaceae</taxon>
        <taxon>Pseudomonas</taxon>
    </lineage>
</organism>
<dbReference type="EMBL" id="NRST01000001">
    <property type="protein sequence ID" value="PAW58934.1"/>
    <property type="molecule type" value="Genomic_DNA"/>
</dbReference>
<evidence type="ECO:0000256" key="1">
    <source>
        <dbReference type="SAM" id="Phobius"/>
    </source>
</evidence>
<proteinExistence type="predicted"/>
<dbReference type="RefSeq" id="WP_095669189.1">
    <property type="nucleotide sequence ID" value="NZ_NRSS01000004.1"/>
</dbReference>
<comment type="caution">
    <text evidence="2">The sequence shown here is derived from an EMBL/GenBank/DDBJ whole genome shotgun (WGS) entry which is preliminary data.</text>
</comment>
<name>A0A2A2PTY4_9PSED</name>
<dbReference type="Proteomes" id="UP000217830">
    <property type="component" value="Unassembled WGS sequence"/>
</dbReference>
<dbReference type="Gene3D" id="3.40.50.1240">
    <property type="entry name" value="Phosphoglycerate mutase-like"/>
    <property type="match status" value="1"/>
</dbReference>
<dbReference type="AlphaFoldDB" id="A0A2A2PTY4"/>
<feature type="transmembrane region" description="Helical" evidence="1">
    <location>
        <begin position="27"/>
        <end position="47"/>
    </location>
</feature>
<evidence type="ECO:0000313" key="2">
    <source>
        <dbReference type="EMBL" id="PAW58934.1"/>
    </source>
</evidence>
<dbReference type="CDD" id="cd07040">
    <property type="entry name" value="HP"/>
    <property type="match status" value="1"/>
</dbReference>
<protein>
    <submittedName>
        <fullName evidence="2">Histidine phosphatase family protein</fullName>
    </submittedName>
</protein>
<keyword evidence="1" id="KW-0472">Membrane</keyword>
<keyword evidence="3" id="KW-1185">Reference proteome</keyword>
<sequence length="226" mass="24703">MTRGNVVVELVHVQSASKRWVLSRPRTWAIITVGLLLITLICGFVWVQRSPANLRYASASATQEWVKAWQAGEVVALVRHTERCDRSTNTCLGPADGITQAGSIAAAEVGRGFTQLGLEKTRFFSSPLTRTLQTAHYMLGHDAVAAEWLETCGPTMRNEVVAHKTAGQNMILVTHSGCIADFERQTGYPRAVAAEYGSTVLARIDAQGKLEVIGIMNPEGWQRLAK</sequence>
<keyword evidence="1" id="KW-0812">Transmembrane</keyword>
<evidence type="ECO:0000313" key="3">
    <source>
        <dbReference type="Proteomes" id="UP000217830"/>
    </source>
</evidence>
<reference evidence="2 3" key="1">
    <citation type="submission" date="2017-08" db="EMBL/GenBank/DDBJ databases">
        <title>Draft Genome Sequence of Pseudomonas moraviensis TYU6, isolated from Taxus cuspidata by using PacBio Single-Molecule Real-Time Technology.</title>
        <authorList>
            <person name="Baek K.-H."/>
            <person name="Mishra A.K."/>
        </authorList>
    </citation>
    <scope>NUCLEOTIDE SEQUENCE [LARGE SCALE GENOMIC DNA]</scope>
    <source>
        <strain evidence="2 3">TYU6</strain>
    </source>
</reference>
<accession>A0A2A2PTY4</accession>